<feature type="transmembrane region" description="Helical" evidence="8">
    <location>
        <begin position="279"/>
        <end position="300"/>
    </location>
</feature>
<feature type="transmembrane region" description="Helical" evidence="8">
    <location>
        <begin position="79"/>
        <end position="102"/>
    </location>
</feature>
<dbReference type="GO" id="GO:0030424">
    <property type="term" value="C:axon"/>
    <property type="evidence" value="ECO:0000318"/>
    <property type="project" value="GO_Central"/>
</dbReference>
<dbReference type="GO" id="GO:0030425">
    <property type="term" value="C:dendrite"/>
    <property type="evidence" value="ECO:0000318"/>
    <property type="project" value="GO_Central"/>
</dbReference>
<keyword evidence="3 8" id="KW-0812">Transmembrane</keyword>
<dbReference type="GO" id="GO:0008049">
    <property type="term" value="P:male courtship behavior"/>
    <property type="evidence" value="ECO:0000318"/>
    <property type="project" value="GO_Central"/>
</dbReference>
<keyword evidence="7 8" id="KW-0807">Transducer</keyword>
<keyword evidence="6 8" id="KW-0675">Receptor</keyword>
<protein>
    <recommendedName>
        <fullName evidence="8">Gustatory receptor</fullName>
    </recommendedName>
</protein>
<dbReference type="HOGENOM" id="CLU_060014_1_0_1"/>
<dbReference type="InterPro" id="IPR013604">
    <property type="entry name" value="7TM_chemorcpt"/>
</dbReference>
<evidence type="ECO:0000256" key="6">
    <source>
        <dbReference type="ARBA" id="ARBA00023170"/>
    </source>
</evidence>
<reference evidence="9 10" key="2">
    <citation type="journal article" date="2010" name="Nucleic Acids Res.">
        <title>BeetleBase in 2010: revisions to provide comprehensive genomic information for Tribolium castaneum.</title>
        <authorList>
            <person name="Kim H.S."/>
            <person name="Murphy T."/>
            <person name="Xia J."/>
            <person name="Caragea D."/>
            <person name="Park Y."/>
            <person name="Beeman R.W."/>
            <person name="Lorenzen M.D."/>
            <person name="Butcher S."/>
            <person name="Manak J.R."/>
            <person name="Brown S.J."/>
        </authorList>
    </citation>
    <scope>GENOME REANNOTATION</scope>
    <source>
        <strain evidence="9 10">Georgia GA2</strain>
    </source>
</reference>
<evidence type="ECO:0000256" key="8">
    <source>
        <dbReference type="RuleBase" id="RU363108"/>
    </source>
</evidence>
<dbReference type="InParanoid" id="D6WRP5"/>
<keyword evidence="10" id="KW-1185">Reference proteome</keyword>
<gene>
    <name evidence="9" type="primary">TcGr108</name>
    <name evidence="9" type="ORF">TcasGA2_TC030200</name>
</gene>
<name>D6WRP5_TRICA</name>
<feature type="transmembrane region" description="Helical" evidence="8">
    <location>
        <begin position="12"/>
        <end position="28"/>
    </location>
</feature>
<proteinExistence type="inferred from homology"/>
<feature type="transmembrane region" description="Helical" evidence="8">
    <location>
        <begin position="135"/>
        <end position="157"/>
    </location>
</feature>
<organism evidence="9 10">
    <name type="scientific">Tribolium castaneum</name>
    <name type="common">Red flour beetle</name>
    <dbReference type="NCBI Taxonomy" id="7070"/>
    <lineage>
        <taxon>Eukaryota</taxon>
        <taxon>Metazoa</taxon>
        <taxon>Ecdysozoa</taxon>
        <taxon>Arthropoda</taxon>
        <taxon>Hexapoda</taxon>
        <taxon>Insecta</taxon>
        <taxon>Pterygota</taxon>
        <taxon>Neoptera</taxon>
        <taxon>Endopterygota</taxon>
        <taxon>Coleoptera</taxon>
        <taxon>Polyphaga</taxon>
        <taxon>Cucujiformia</taxon>
        <taxon>Tenebrionidae</taxon>
        <taxon>Tenebrionidae incertae sedis</taxon>
        <taxon>Tribolium</taxon>
    </lineage>
</organism>
<dbReference type="GO" id="GO:0007635">
    <property type="term" value="P:chemosensory behavior"/>
    <property type="evidence" value="ECO:0000318"/>
    <property type="project" value="GO_Central"/>
</dbReference>
<dbReference type="PANTHER" id="PTHR21143">
    <property type="entry name" value="INVERTEBRATE GUSTATORY RECEPTOR"/>
    <property type="match status" value="1"/>
</dbReference>
<keyword evidence="5 8" id="KW-0472">Membrane</keyword>
<dbReference type="Pfam" id="PF08395">
    <property type="entry name" value="7tm_7"/>
    <property type="match status" value="1"/>
</dbReference>
<feature type="transmembrane region" description="Helical" evidence="8">
    <location>
        <begin position="177"/>
        <end position="194"/>
    </location>
</feature>
<evidence type="ECO:0000313" key="9">
    <source>
        <dbReference type="EMBL" id="EFA07605.1"/>
    </source>
</evidence>
<dbReference type="EMBL" id="KQ971354">
    <property type="protein sequence ID" value="EFA07605.1"/>
    <property type="molecule type" value="Genomic_DNA"/>
</dbReference>
<dbReference type="GO" id="GO:0043025">
    <property type="term" value="C:neuronal cell body"/>
    <property type="evidence" value="ECO:0000318"/>
    <property type="project" value="GO_Central"/>
</dbReference>
<keyword evidence="2 8" id="KW-1003">Cell membrane</keyword>
<comment type="similarity">
    <text evidence="8">Belongs to the insect chemoreceptor superfamily. Gustatory receptor (GR) family.</text>
</comment>
<dbReference type="PANTHER" id="PTHR21143:SF104">
    <property type="entry name" value="GUSTATORY RECEPTOR 8A-RELATED"/>
    <property type="match status" value="1"/>
</dbReference>
<dbReference type="Proteomes" id="UP000007266">
    <property type="component" value="Linkage group 7"/>
</dbReference>
<dbReference type="GO" id="GO:0005886">
    <property type="term" value="C:plasma membrane"/>
    <property type="evidence" value="ECO:0007669"/>
    <property type="project" value="UniProtKB-SubCell"/>
</dbReference>
<comment type="function">
    <text evidence="8">Gustatory receptor which mediates acceptance or avoidance behavior, depending on its substrates.</text>
</comment>
<dbReference type="PhylomeDB" id="D6WRP5"/>
<evidence type="ECO:0000256" key="3">
    <source>
        <dbReference type="ARBA" id="ARBA00022692"/>
    </source>
</evidence>
<comment type="subcellular location">
    <subcellularLocation>
        <location evidence="1 8">Cell membrane</location>
        <topology evidence="1 8">Multi-pass membrane protein</topology>
    </subcellularLocation>
</comment>
<evidence type="ECO:0000256" key="4">
    <source>
        <dbReference type="ARBA" id="ARBA00022989"/>
    </source>
</evidence>
<feature type="transmembrane region" description="Helical" evidence="8">
    <location>
        <begin position="40"/>
        <end position="59"/>
    </location>
</feature>
<dbReference type="GO" id="GO:0050909">
    <property type="term" value="P:sensory perception of taste"/>
    <property type="evidence" value="ECO:0007669"/>
    <property type="project" value="InterPro"/>
</dbReference>
<evidence type="ECO:0000313" key="10">
    <source>
        <dbReference type="Proteomes" id="UP000007266"/>
    </source>
</evidence>
<evidence type="ECO:0000256" key="2">
    <source>
        <dbReference type="ARBA" id="ARBA00022475"/>
    </source>
</evidence>
<keyword evidence="4 8" id="KW-1133">Transmembrane helix</keyword>
<feature type="transmembrane region" description="Helical" evidence="8">
    <location>
        <begin position="243"/>
        <end position="267"/>
    </location>
</feature>
<accession>D6WRP5</accession>
<evidence type="ECO:0000256" key="5">
    <source>
        <dbReference type="ARBA" id="ARBA00023136"/>
    </source>
</evidence>
<sequence>MSVNLLEDINFLRYYCTFLNTFLVVPWYDFKKNIICYPFLAKLYATCLILIRISLIVFTCTDQKLMQIWAQSLVMSQKFIMVFLISNLIIFSTYSIANSAFLDISRWINLFKNLRLVDKIFGKHEKNGHYLSKRFLCVFIMKHISFICITGHEIYTWSIFIDMPFYKIFLQTGYVDLVFEFFLIMFMAALLKSFEVRYKTLNKKLIHISNQKMNQVEVKKFMQIYRILGQNIQIFNELFGYPIVFMLFHFGVGAVSCLNFLFVYGIMTQPEMALFHNMIIGNICIILQILLNFLTILSSINATAREAKNFLQSCYRIREEFLHDSINLQALDKLIEHSKFFMQEFSTNGCFTLNKSIVFSLLANISTYLIITLQLNESQYQNVTAQNCSSIAKPI</sequence>
<dbReference type="GO" id="GO:0007165">
    <property type="term" value="P:signal transduction"/>
    <property type="evidence" value="ECO:0007669"/>
    <property type="project" value="UniProtKB-KW"/>
</dbReference>
<dbReference type="AlphaFoldDB" id="D6WRP5"/>
<evidence type="ECO:0000256" key="7">
    <source>
        <dbReference type="ARBA" id="ARBA00023224"/>
    </source>
</evidence>
<reference evidence="9 10" key="1">
    <citation type="journal article" date="2008" name="Nature">
        <title>The genome of the model beetle and pest Tribolium castaneum.</title>
        <authorList>
            <consortium name="Tribolium Genome Sequencing Consortium"/>
            <person name="Richards S."/>
            <person name="Gibbs R.A."/>
            <person name="Weinstock G.M."/>
            <person name="Brown S.J."/>
            <person name="Denell R."/>
            <person name="Beeman R.W."/>
            <person name="Gibbs R."/>
            <person name="Beeman R.W."/>
            <person name="Brown S.J."/>
            <person name="Bucher G."/>
            <person name="Friedrich M."/>
            <person name="Grimmelikhuijzen C.J."/>
            <person name="Klingler M."/>
            <person name="Lorenzen M."/>
            <person name="Richards S."/>
            <person name="Roth S."/>
            <person name="Schroder R."/>
            <person name="Tautz D."/>
            <person name="Zdobnov E.M."/>
            <person name="Muzny D."/>
            <person name="Gibbs R.A."/>
            <person name="Weinstock G.M."/>
            <person name="Attaway T."/>
            <person name="Bell S."/>
            <person name="Buhay C.J."/>
            <person name="Chandrabose M.N."/>
            <person name="Chavez D."/>
            <person name="Clerk-Blankenburg K.P."/>
            <person name="Cree A."/>
            <person name="Dao M."/>
            <person name="Davis C."/>
            <person name="Chacko J."/>
            <person name="Dinh H."/>
            <person name="Dugan-Rocha S."/>
            <person name="Fowler G."/>
            <person name="Garner T.T."/>
            <person name="Garnes J."/>
            <person name="Gnirke A."/>
            <person name="Hawes A."/>
            <person name="Hernandez J."/>
            <person name="Hines S."/>
            <person name="Holder M."/>
            <person name="Hume J."/>
            <person name="Jhangiani S.N."/>
            <person name="Joshi V."/>
            <person name="Khan Z.M."/>
            <person name="Jackson L."/>
            <person name="Kovar C."/>
            <person name="Kowis A."/>
            <person name="Lee S."/>
            <person name="Lewis L.R."/>
            <person name="Margolis J."/>
            <person name="Morgan M."/>
            <person name="Nazareth L.V."/>
            <person name="Nguyen N."/>
            <person name="Okwuonu G."/>
            <person name="Parker D."/>
            <person name="Richards S."/>
            <person name="Ruiz S.J."/>
            <person name="Santibanez J."/>
            <person name="Savard J."/>
            <person name="Scherer S.E."/>
            <person name="Schneider B."/>
            <person name="Sodergren E."/>
            <person name="Tautz D."/>
            <person name="Vattahil S."/>
            <person name="Villasana D."/>
            <person name="White C.S."/>
            <person name="Wright R."/>
            <person name="Park Y."/>
            <person name="Beeman R.W."/>
            <person name="Lord J."/>
            <person name="Oppert B."/>
            <person name="Lorenzen M."/>
            <person name="Brown S."/>
            <person name="Wang L."/>
            <person name="Savard J."/>
            <person name="Tautz D."/>
            <person name="Richards S."/>
            <person name="Weinstock G."/>
            <person name="Gibbs R.A."/>
            <person name="Liu Y."/>
            <person name="Worley K."/>
            <person name="Weinstock G."/>
            <person name="Elsik C.G."/>
            <person name="Reese J.T."/>
            <person name="Elhaik E."/>
            <person name="Landan G."/>
            <person name="Graur D."/>
            <person name="Arensburger P."/>
            <person name="Atkinson P."/>
            <person name="Beeman R.W."/>
            <person name="Beidler J."/>
            <person name="Brown S.J."/>
            <person name="Demuth J.P."/>
            <person name="Drury D.W."/>
            <person name="Du Y.Z."/>
            <person name="Fujiwara H."/>
            <person name="Lorenzen M."/>
            <person name="Maselli V."/>
            <person name="Osanai M."/>
            <person name="Park Y."/>
            <person name="Robertson H.M."/>
            <person name="Tu Z."/>
            <person name="Wang J.J."/>
            <person name="Wang S."/>
            <person name="Richards S."/>
            <person name="Song H."/>
            <person name="Zhang L."/>
            <person name="Sodergren E."/>
            <person name="Werner D."/>
            <person name="Stanke M."/>
            <person name="Morgenstern B."/>
            <person name="Solovyev V."/>
            <person name="Kosarev P."/>
            <person name="Brown G."/>
            <person name="Chen H.C."/>
            <person name="Ermolaeva O."/>
            <person name="Hlavina W."/>
            <person name="Kapustin Y."/>
            <person name="Kiryutin B."/>
            <person name="Kitts P."/>
            <person name="Maglott D."/>
            <person name="Pruitt K."/>
            <person name="Sapojnikov V."/>
            <person name="Souvorov A."/>
            <person name="Mackey A.J."/>
            <person name="Waterhouse R.M."/>
            <person name="Wyder S."/>
            <person name="Zdobnov E.M."/>
            <person name="Zdobnov E.M."/>
            <person name="Wyder S."/>
            <person name="Kriventseva E.V."/>
            <person name="Kadowaki T."/>
            <person name="Bork P."/>
            <person name="Aranda M."/>
            <person name="Bao R."/>
            <person name="Beermann A."/>
            <person name="Berns N."/>
            <person name="Bolognesi R."/>
            <person name="Bonneton F."/>
            <person name="Bopp D."/>
            <person name="Brown S.J."/>
            <person name="Bucher G."/>
            <person name="Butts T."/>
            <person name="Chaumot A."/>
            <person name="Denell R.E."/>
            <person name="Ferrier D.E."/>
            <person name="Friedrich M."/>
            <person name="Gordon C.M."/>
            <person name="Jindra M."/>
            <person name="Klingler M."/>
            <person name="Lan Q."/>
            <person name="Lattorff H.M."/>
            <person name="Laudet V."/>
            <person name="von Levetsow C."/>
            <person name="Liu Z."/>
            <person name="Lutz R."/>
            <person name="Lynch J.A."/>
            <person name="da Fonseca R.N."/>
            <person name="Posnien N."/>
            <person name="Reuter R."/>
            <person name="Roth S."/>
            <person name="Savard J."/>
            <person name="Schinko J.B."/>
            <person name="Schmitt C."/>
            <person name="Schoppmeier M."/>
            <person name="Schroder R."/>
            <person name="Shippy T.D."/>
            <person name="Simonnet F."/>
            <person name="Marques-Souza H."/>
            <person name="Tautz D."/>
            <person name="Tomoyasu Y."/>
            <person name="Trauner J."/>
            <person name="Van der Zee M."/>
            <person name="Vervoort M."/>
            <person name="Wittkopp N."/>
            <person name="Wimmer E.A."/>
            <person name="Yang X."/>
            <person name="Jones A.K."/>
            <person name="Sattelle D.B."/>
            <person name="Ebert P.R."/>
            <person name="Nelson D."/>
            <person name="Scott J.G."/>
            <person name="Beeman R.W."/>
            <person name="Muthukrishnan S."/>
            <person name="Kramer K.J."/>
            <person name="Arakane Y."/>
            <person name="Beeman R.W."/>
            <person name="Zhu Q."/>
            <person name="Hogenkamp D."/>
            <person name="Dixit R."/>
            <person name="Oppert B."/>
            <person name="Jiang H."/>
            <person name="Zou Z."/>
            <person name="Marshall J."/>
            <person name="Elpidina E."/>
            <person name="Vinokurov K."/>
            <person name="Oppert C."/>
            <person name="Zou Z."/>
            <person name="Evans J."/>
            <person name="Lu Z."/>
            <person name="Zhao P."/>
            <person name="Sumathipala N."/>
            <person name="Altincicek B."/>
            <person name="Vilcinskas A."/>
            <person name="Williams M."/>
            <person name="Hultmark D."/>
            <person name="Hetru C."/>
            <person name="Jiang H."/>
            <person name="Grimmelikhuijzen C.J."/>
            <person name="Hauser F."/>
            <person name="Cazzamali G."/>
            <person name="Williamson M."/>
            <person name="Park Y."/>
            <person name="Li B."/>
            <person name="Tanaka Y."/>
            <person name="Predel R."/>
            <person name="Neupert S."/>
            <person name="Schachtner J."/>
            <person name="Verleyen P."/>
            <person name="Raible F."/>
            <person name="Bork P."/>
            <person name="Friedrich M."/>
            <person name="Walden K.K."/>
            <person name="Robertson H.M."/>
            <person name="Angeli S."/>
            <person name="Foret S."/>
            <person name="Bucher G."/>
            <person name="Schuetz S."/>
            <person name="Maleszka R."/>
            <person name="Wimmer E.A."/>
            <person name="Beeman R.W."/>
            <person name="Lorenzen M."/>
            <person name="Tomoyasu Y."/>
            <person name="Miller S.C."/>
            <person name="Grossmann D."/>
            <person name="Bucher G."/>
        </authorList>
    </citation>
    <scope>NUCLEOTIDE SEQUENCE [LARGE SCALE GENOMIC DNA]</scope>
    <source>
        <strain evidence="9 10">Georgia GA2</strain>
    </source>
</reference>
<evidence type="ECO:0000256" key="1">
    <source>
        <dbReference type="ARBA" id="ARBA00004651"/>
    </source>
</evidence>